<dbReference type="AlphaFoldDB" id="A0A507QMF6"/>
<dbReference type="SUPFAM" id="SSF52047">
    <property type="entry name" value="RNI-like"/>
    <property type="match status" value="1"/>
</dbReference>
<organism evidence="2 3">
    <name type="scientific">Monascus purpureus</name>
    <name type="common">Red mold</name>
    <name type="synonym">Monascus anka</name>
    <dbReference type="NCBI Taxonomy" id="5098"/>
    <lineage>
        <taxon>Eukaryota</taxon>
        <taxon>Fungi</taxon>
        <taxon>Dikarya</taxon>
        <taxon>Ascomycota</taxon>
        <taxon>Pezizomycotina</taxon>
        <taxon>Eurotiomycetes</taxon>
        <taxon>Eurotiomycetidae</taxon>
        <taxon>Eurotiales</taxon>
        <taxon>Aspergillaceae</taxon>
        <taxon>Monascus</taxon>
    </lineage>
</organism>
<proteinExistence type="predicted"/>
<gene>
    <name evidence="2" type="ORF">MPDQ_002435</name>
</gene>
<keyword evidence="3" id="KW-1185">Reference proteome</keyword>
<evidence type="ECO:0000313" key="2">
    <source>
        <dbReference type="EMBL" id="TQB69013.1"/>
    </source>
</evidence>
<dbReference type="Proteomes" id="UP000319663">
    <property type="component" value="Unassembled WGS sequence"/>
</dbReference>
<dbReference type="EMBL" id="VIFY01000177">
    <property type="protein sequence ID" value="TQB69013.1"/>
    <property type="molecule type" value="Genomic_DNA"/>
</dbReference>
<name>A0A507QMF6_MONPU</name>
<dbReference type="STRING" id="5098.A0A507QMF6"/>
<evidence type="ECO:0000256" key="1">
    <source>
        <dbReference type="SAM" id="MobiDB-lite"/>
    </source>
</evidence>
<protein>
    <recommendedName>
        <fullName evidence="4">F-box domain-containing protein</fullName>
    </recommendedName>
</protein>
<accession>A0A507QMF6</accession>
<feature type="region of interest" description="Disordered" evidence="1">
    <location>
        <begin position="426"/>
        <end position="447"/>
    </location>
</feature>
<dbReference type="InterPro" id="IPR032675">
    <property type="entry name" value="LRR_dom_sf"/>
</dbReference>
<evidence type="ECO:0000313" key="3">
    <source>
        <dbReference type="Proteomes" id="UP000319663"/>
    </source>
</evidence>
<reference evidence="2 3" key="1">
    <citation type="submission" date="2019-06" db="EMBL/GenBank/DDBJ databases">
        <title>Wine fermentation using esterase from Monascus purpureus.</title>
        <authorList>
            <person name="Geng C."/>
            <person name="Zhang Y."/>
        </authorList>
    </citation>
    <scope>NUCLEOTIDE SEQUENCE [LARGE SCALE GENOMIC DNA]</scope>
    <source>
        <strain evidence="2">HQ1</strain>
    </source>
</reference>
<sequence>MSQTVLAVPELVAAVLQPLDLTSLVAAAQVNRTWAQEATNQKGFQFPYIRSLVMDVTSENSHEDVVAQFLQPNLVGLEVFGGYYTRWFLEQIRTSAPSLRVFLLDNRLFDDGNDPSDDRLNATDFLRFLQAMPSIEFLELAFGWKPLLEVEVMRHIFTRPRLQSLHLGSSARSSMVWDMKLMNGIDLVGEILQDLRSLEVVADEKPLSLILPRLPRLQAVDLSLLCPSSQAIVLNKLLESLSRCTGLREISINCDDGLVLDNDALSSSALLSVATNCRFLRILEVTSSLPASLTDELIEAMASRLTHLEVFSFDSAPFHGLSYKSIESFARHCPSLCELCLPIRVELTSLESEPNNVKFAELQELEVTQATFLPVETSEDFRAVQETLVQLLDRRLPRLTALREIPGSSKHAHQLRTWIRNYLRKRPSGPNPRGKVSREVTLSLLES</sequence>
<dbReference type="Gene3D" id="3.80.10.10">
    <property type="entry name" value="Ribonuclease Inhibitor"/>
    <property type="match status" value="1"/>
</dbReference>
<evidence type="ECO:0008006" key="4">
    <source>
        <dbReference type="Google" id="ProtNLM"/>
    </source>
</evidence>
<comment type="caution">
    <text evidence="2">The sequence shown here is derived from an EMBL/GenBank/DDBJ whole genome shotgun (WGS) entry which is preliminary data.</text>
</comment>